<evidence type="ECO:0000256" key="1">
    <source>
        <dbReference type="SAM" id="MobiDB-lite"/>
    </source>
</evidence>
<keyword evidence="3" id="KW-1185">Reference proteome</keyword>
<name>A0A813GEP5_POLGL</name>
<dbReference type="SUPFAM" id="SSF51197">
    <property type="entry name" value="Clavaminate synthase-like"/>
    <property type="match status" value="1"/>
</dbReference>
<evidence type="ECO:0000313" key="3">
    <source>
        <dbReference type="Proteomes" id="UP000654075"/>
    </source>
</evidence>
<comment type="caution">
    <text evidence="2">The sequence shown here is derived from an EMBL/GenBank/DDBJ whole genome shotgun (WGS) entry which is preliminary data.</text>
</comment>
<dbReference type="PANTHER" id="PTHR42256:SF1">
    <property type="entry name" value="FE2OG DIOXYGENASE DOMAIN-CONTAINING PROTEIN"/>
    <property type="match status" value="1"/>
</dbReference>
<dbReference type="InterPro" id="IPR037151">
    <property type="entry name" value="AlkB-like_sf"/>
</dbReference>
<dbReference type="EMBL" id="CAJNNV010028186">
    <property type="protein sequence ID" value="CAE8623512.1"/>
    <property type="molecule type" value="Genomic_DNA"/>
</dbReference>
<evidence type="ECO:0000313" key="2">
    <source>
        <dbReference type="EMBL" id="CAE8623512.1"/>
    </source>
</evidence>
<dbReference type="Gene3D" id="2.60.120.590">
    <property type="entry name" value="Alpha-ketoglutarate-dependent dioxygenase AlkB-like"/>
    <property type="match status" value="1"/>
</dbReference>
<dbReference type="PANTHER" id="PTHR42256">
    <property type="entry name" value="OXOGLUTARATE/IRON-DEPENDENT DIOXYGENASE"/>
    <property type="match status" value="1"/>
</dbReference>
<reference evidence="2" key="1">
    <citation type="submission" date="2021-02" db="EMBL/GenBank/DDBJ databases">
        <authorList>
            <person name="Dougan E. K."/>
            <person name="Rhodes N."/>
            <person name="Thang M."/>
            <person name="Chan C."/>
        </authorList>
    </citation>
    <scope>NUCLEOTIDE SEQUENCE</scope>
</reference>
<dbReference type="OrthoDB" id="411779at2759"/>
<gene>
    <name evidence="2" type="ORF">PGLA1383_LOCUS40776</name>
</gene>
<organism evidence="2 3">
    <name type="scientific">Polarella glacialis</name>
    <name type="common">Dinoflagellate</name>
    <dbReference type="NCBI Taxonomy" id="89957"/>
    <lineage>
        <taxon>Eukaryota</taxon>
        <taxon>Sar</taxon>
        <taxon>Alveolata</taxon>
        <taxon>Dinophyceae</taxon>
        <taxon>Suessiales</taxon>
        <taxon>Suessiaceae</taxon>
        <taxon>Polarella</taxon>
    </lineage>
</organism>
<proteinExistence type="predicted"/>
<evidence type="ECO:0008006" key="4">
    <source>
        <dbReference type="Google" id="ProtNLM"/>
    </source>
</evidence>
<protein>
    <recommendedName>
        <fullName evidence="4">Fe2OG dioxygenase domain-containing protein</fullName>
    </recommendedName>
</protein>
<sequence length="536" mass="57571">MKPGADRVAPPHRYTVASQSSKEAGEHPEGTHQPKQQQQQHHPSVLRVPLEIDPWSLCRDPLGSWLKDGQKLAVAYDRQLGLSAELSDLTDFSSIRTAIHAAEAGRGDKLPSPRALPHEPSEVVELVRRVCGQAPLVEGHLGVGSRLPNEEHQAAGTLVLDSSNLAGALASAFGIPECANMKGVEVSLHVDIGLFGESAEVARSLHSSLPGIHVEPAVSGGLLGRLTGKSSTELRATSVAARGSLGQMAQVCAELAHLCLLRAKPTPSASLGLHVFDTRVLRAALGLGMQVVLDCDVLKTPRRMVLLAQELAGARAIMQSMTDNNWPSQHLDLEPDDMSQSKIVLAVLDSRDMHVPPLPRSATELVALAKPRPGPLGNEAGNFTASALKHEAEEEAGGNGKGGLVDWSKHLKLEDPEFSETFQAVQARMSQYFDVETFVTRMNYYRDGSDWKPYHHDSHAYAPDGKGKEDFTMGASFGAERELSLQHEASGQVFGFPQRNGDIFAFDSEINRSFTHGVPRLRGGGAKGGMLLGCSA</sequence>
<accession>A0A813GEP5</accession>
<dbReference type="AlphaFoldDB" id="A0A813GEP5"/>
<feature type="compositionally biased region" description="Basic and acidic residues" evidence="1">
    <location>
        <begin position="23"/>
        <end position="32"/>
    </location>
</feature>
<feature type="compositionally biased region" description="Low complexity" evidence="1">
    <location>
        <begin position="33"/>
        <end position="43"/>
    </location>
</feature>
<feature type="region of interest" description="Disordered" evidence="1">
    <location>
        <begin position="1"/>
        <end position="43"/>
    </location>
</feature>
<dbReference type="Proteomes" id="UP000654075">
    <property type="component" value="Unassembled WGS sequence"/>
</dbReference>